<dbReference type="Proteomes" id="UP000002051">
    <property type="component" value="Chromosome 4"/>
</dbReference>
<gene>
    <name evidence="1" type="ordered locus">MTR_4g052260</name>
</gene>
<proteinExistence type="predicted"/>
<dbReference type="EnsemblPlants" id="KEH29812">
    <property type="protein sequence ID" value="KEH29812"/>
    <property type="gene ID" value="MTR_4g052260"/>
</dbReference>
<accession>A0A072UJG1</accession>
<evidence type="ECO:0000313" key="1">
    <source>
        <dbReference type="EMBL" id="KEH29812.1"/>
    </source>
</evidence>
<evidence type="ECO:0000313" key="2">
    <source>
        <dbReference type="EnsemblPlants" id="KEH29812"/>
    </source>
</evidence>
<reference evidence="1 3" key="1">
    <citation type="journal article" date="2011" name="Nature">
        <title>The Medicago genome provides insight into the evolution of rhizobial symbioses.</title>
        <authorList>
            <person name="Young N.D."/>
            <person name="Debelle F."/>
            <person name="Oldroyd G.E."/>
            <person name="Geurts R."/>
            <person name="Cannon S.B."/>
            <person name="Udvardi M.K."/>
            <person name="Benedito V.A."/>
            <person name="Mayer K.F."/>
            <person name="Gouzy J."/>
            <person name="Schoof H."/>
            <person name="Van de Peer Y."/>
            <person name="Proost S."/>
            <person name="Cook D.R."/>
            <person name="Meyers B.C."/>
            <person name="Spannagl M."/>
            <person name="Cheung F."/>
            <person name="De Mita S."/>
            <person name="Krishnakumar V."/>
            <person name="Gundlach H."/>
            <person name="Zhou S."/>
            <person name="Mudge J."/>
            <person name="Bharti A.K."/>
            <person name="Murray J.D."/>
            <person name="Naoumkina M.A."/>
            <person name="Rosen B."/>
            <person name="Silverstein K.A."/>
            <person name="Tang H."/>
            <person name="Rombauts S."/>
            <person name="Zhao P.X."/>
            <person name="Zhou P."/>
            <person name="Barbe V."/>
            <person name="Bardou P."/>
            <person name="Bechner M."/>
            <person name="Bellec A."/>
            <person name="Berger A."/>
            <person name="Berges H."/>
            <person name="Bidwell S."/>
            <person name="Bisseling T."/>
            <person name="Choisne N."/>
            <person name="Couloux A."/>
            <person name="Denny R."/>
            <person name="Deshpande S."/>
            <person name="Dai X."/>
            <person name="Doyle J.J."/>
            <person name="Dudez A.M."/>
            <person name="Farmer A.D."/>
            <person name="Fouteau S."/>
            <person name="Franken C."/>
            <person name="Gibelin C."/>
            <person name="Gish J."/>
            <person name="Goldstein S."/>
            <person name="Gonzalez A.J."/>
            <person name="Green P.J."/>
            <person name="Hallab A."/>
            <person name="Hartog M."/>
            <person name="Hua A."/>
            <person name="Humphray S.J."/>
            <person name="Jeong D.H."/>
            <person name="Jing Y."/>
            <person name="Jocker A."/>
            <person name="Kenton S.M."/>
            <person name="Kim D.J."/>
            <person name="Klee K."/>
            <person name="Lai H."/>
            <person name="Lang C."/>
            <person name="Lin S."/>
            <person name="Macmil S.L."/>
            <person name="Magdelenat G."/>
            <person name="Matthews L."/>
            <person name="McCorrison J."/>
            <person name="Monaghan E.L."/>
            <person name="Mun J.H."/>
            <person name="Najar F.Z."/>
            <person name="Nicholson C."/>
            <person name="Noirot C."/>
            <person name="O'Bleness M."/>
            <person name="Paule C.R."/>
            <person name="Poulain J."/>
            <person name="Prion F."/>
            <person name="Qin B."/>
            <person name="Qu C."/>
            <person name="Retzel E.F."/>
            <person name="Riddle C."/>
            <person name="Sallet E."/>
            <person name="Samain S."/>
            <person name="Samson N."/>
            <person name="Sanders I."/>
            <person name="Saurat O."/>
            <person name="Scarpelli C."/>
            <person name="Schiex T."/>
            <person name="Segurens B."/>
            <person name="Severin A.J."/>
            <person name="Sherrier D.J."/>
            <person name="Shi R."/>
            <person name="Sims S."/>
            <person name="Singer S.R."/>
            <person name="Sinharoy S."/>
            <person name="Sterck L."/>
            <person name="Viollet A."/>
            <person name="Wang B.B."/>
            <person name="Wang K."/>
            <person name="Wang M."/>
            <person name="Wang X."/>
            <person name="Warfsmann J."/>
            <person name="Weissenbach J."/>
            <person name="White D.D."/>
            <person name="White J.D."/>
            <person name="Wiley G.B."/>
            <person name="Wincker P."/>
            <person name="Xing Y."/>
            <person name="Yang L."/>
            <person name="Yao Z."/>
            <person name="Ying F."/>
            <person name="Zhai J."/>
            <person name="Zhou L."/>
            <person name="Zuber A."/>
            <person name="Denarie J."/>
            <person name="Dixon R.A."/>
            <person name="May G.D."/>
            <person name="Schwartz D.C."/>
            <person name="Rogers J."/>
            <person name="Quetier F."/>
            <person name="Town C.D."/>
            <person name="Roe B.A."/>
        </authorList>
    </citation>
    <scope>NUCLEOTIDE SEQUENCE [LARGE SCALE GENOMIC DNA]</scope>
    <source>
        <strain evidence="1">A17</strain>
        <strain evidence="2 3">cv. Jemalong A17</strain>
    </source>
</reference>
<organism evidence="1 3">
    <name type="scientific">Medicago truncatula</name>
    <name type="common">Barrel medic</name>
    <name type="synonym">Medicago tribuloides</name>
    <dbReference type="NCBI Taxonomy" id="3880"/>
    <lineage>
        <taxon>Eukaryota</taxon>
        <taxon>Viridiplantae</taxon>
        <taxon>Streptophyta</taxon>
        <taxon>Embryophyta</taxon>
        <taxon>Tracheophyta</taxon>
        <taxon>Spermatophyta</taxon>
        <taxon>Magnoliopsida</taxon>
        <taxon>eudicotyledons</taxon>
        <taxon>Gunneridae</taxon>
        <taxon>Pentapetalae</taxon>
        <taxon>rosids</taxon>
        <taxon>fabids</taxon>
        <taxon>Fabales</taxon>
        <taxon>Fabaceae</taxon>
        <taxon>Papilionoideae</taxon>
        <taxon>50 kb inversion clade</taxon>
        <taxon>NPAAA clade</taxon>
        <taxon>Hologalegina</taxon>
        <taxon>IRL clade</taxon>
        <taxon>Trifolieae</taxon>
        <taxon>Medicago</taxon>
    </lineage>
</organism>
<name>A0A072UJG1_MEDTR</name>
<evidence type="ECO:0000313" key="3">
    <source>
        <dbReference type="Proteomes" id="UP000002051"/>
    </source>
</evidence>
<reference evidence="1 3" key="2">
    <citation type="journal article" date="2014" name="BMC Genomics">
        <title>An improved genome release (version Mt4.0) for the model legume Medicago truncatula.</title>
        <authorList>
            <person name="Tang H."/>
            <person name="Krishnakumar V."/>
            <person name="Bidwell S."/>
            <person name="Rosen B."/>
            <person name="Chan A."/>
            <person name="Zhou S."/>
            <person name="Gentzbittel L."/>
            <person name="Childs K.L."/>
            <person name="Yandell M."/>
            <person name="Gundlach H."/>
            <person name="Mayer K.F."/>
            <person name="Schwartz D.C."/>
            <person name="Town C.D."/>
        </authorList>
    </citation>
    <scope>GENOME REANNOTATION</scope>
    <source>
        <strain evidence="1">A17</strain>
        <strain evidence="2 3">cv. Jemalong A17</strain>
    </source>
</reference>
<dbReference type="AlphaFoldDB" id="A0A072UJG1"/>
<reference evidence="2" key="3">
    <citation type="submission" date="2015-04" db="UniProtKB">
        <authorList>
            <consortium name="EnsemblPlants"/>
        </authorList>
    </citation>
    <scope>IDENTIFICATION</scope>
    <source>
        <strain evidence="2">cv. Jemalong A17</strain>
    </source>
</reference>
<sequence length="109" mass="12371">MVFRQKLFYIYCENVLRSCGFGINSVDFKNDPLEGGLHLWGKIPEKRTESLEKGTFVREFARGKSTGKSARRKWSYFCSICENGDSNDIEKVVVGGGFVKGEGMMVESW</sequence>
<keyword evidence="3" id="KW-1185">Reference proteome</keyword>
<dbReference type="EMBL" id="CM001220">
    <property type="protein sequence ID" value="KEH29812.1"/>
    <property type="molecule type" value="Genomic_DNA"/>
</dbReference>
<protein>
    <submittedName>
        <fullName evidence="1 2">Uncharacterized protein</fullName>
    </submittedName>
</protein>
<dbReference type="HOGENOM" id="CLU_2187836_0_0_1"/>